<evidence type="ECO:0000259" key="12">
    <source>
        <dbReference type="PROSITE" id="PS50835"/>
    </source>
</evidence>
<dbReference type="OrthoDB" id="9940746at2759"/>
<dbReference type="PRINTS" id="PR01536">
    <property type="entry name" value="INTRLKN1R12F"/>
</dbReference>
<keyword evidence="4" id="KW-0378">Hydrolase</keyword>
<dbReference type="PANTHER" id="PTHR11890:SF3">
    <property type="entry name" value="INTERLEUKIN-1 RECEPTOR TYPE 2"/>
    <property type="match status" value="1"/>
</dbReference>
<keyword evidence="9" id="KW-0812">Transmembrane</keyword>
<dbReference type="GO" id="GO:0016787">
    <property type="term" value="F:hydrolase activity"/>
    <property type="evidence" value="ECO:0007669"/>
    <property type="project" value="UniProtKB-KW"/>
</dbReference>
<feature type="chain" id="PRO_5040362595" evidence="10">
    <location>
        <begin position="24"/>
        <end position="1058"/>
    </location>
</feature>
<dbReference type="EMBL" id="JAFJMO010000003">
    <property type="protein sequence ID" value="KAJ8283136.1"/>
    <property type="molecule type" value="Genomic_DNA"/>
</dbReference>
<dbReference type="SUPFAM" id="SSF48726">
    <property type="entry name" value="Immunoglobulin"/>
    <property type="match status" value="3"/>
</dbReference>
<dbReference type="InterPro" id="IPR003599">
    <property type="entry name" value="Ig_sub"/>
</dbReference>
<keyword evidence="5" id="KW-0520">NAD</keyword>
<organism evidence="13 14">
    <name type="scientific">Conger conger</name>
    <name type="common">Conger eel</name>
    <name type="synonym">Muraena conger</name>
    <dbReference type="NCBI Taxonomy" id="82655"/>
    <lineage>
        <taxon>Eukaryota</taxon>
        <taxon>Metazoa</taxon>
        <taxon>Chordata</taxon>
        <taxon>Craniata</taxon>
        <taxon>Vertebrata</taxon>
        <taxon>Euteleostomi</taxon>
        <taxon>Actinopterygii</taxon>
        <taxon>Neopterygii</taxon>
        <taxon>Teleostei</taxon>
        <taxon>Anguilliformes</taxon>
        <taxon>Congridae</taxon>
        <taxon>Conger</taxon>
    </lineage>
</organism>
<dbReference type="InterPro" id="IPR004074">
    <property type="entry name" value="IL-1_rcpt_I/II-typ"/>
</dbReference>
<evidence type="ECO:0000259" key="11">
    <source>
        <dbReference type="PROSITE" id="PS50104"/>
    </source>
</evidence>
<reference evidence="13" key="1">
    <citation type="journal article" date="2023" name="Science">
        <title>Genome structures resolve the early diversification of teleost fishes.</title>
        <authorList>
            <person name="Parey E."/>
            <person name="Louis A."/>
            <person name="Montfort J."/>
            <person name="Bouchez O."/>
            <person name="Roques C."/>
            <person name="Iampietro C."/>
            <person name="Lluch J."/>
            <person name="Castinel A."/>
            <person name="Donnadieu C."/>
            <person name="Desvignes T."/>
            <person name="Floi Bucao C."/>
            <person name="Jouanno E."/>
            <person name="Wen M."/>
            <person name="Mejri S."/>
            <person name="Dirks R."/>
            <person name="Jansen H."/>
            <person name="Henkel C."/>
            <person name="Chen W.J."/>
            <person name="Zahm M."/>
            <person name="Cabau C."/>
            <person name="Klopp C."/>
            <person name="Thompson A.W."/>
            <person name="Robinson-Rechavi M."/>
            <person name="Braasch I."/>
            <person name="Lecointre G."/>
            <person name="Bobe J."/>
            <person name="Postlethwait J.H."/>
            <person name="Berthelot C."/>
            <person name="Roest Crollius H."/>
            <person name="Guiguen Y."/>
        </authorList>
    </citation>
    <scope>NUCLEOTIDE SEQUENCE</scope>
    <source>
        <strain evidence="13">Concon-B</strain>
    </source>
</reference>
<comment type="caution">
    <text evidence="13">The sequence shown here is derived from an EMBL/GenBank/DDBJ whole genome shotgun (WGS) entry which is preliminary data.</text>
</comment>
<dbReference type="InterPro" id="IPR015621">
    <property type="entry name" value="IL-1_rcpt_fam"/>
</dbReference>
<sequence length="1058" mass="118411">MSQTSFIILISAVLLRAAAVGLGERCKDYPAQSYSVRQDATLLNCTLARADIFNYSATPYNISWYDRNGTQLFGHRGRIQVHGGMLWLLNTTLEDAGHYRCVVRTPAQCFEQVSELIVNETMPENCMQPFSTSEKQTTKTNGRLYCHILPTYMAIVNSFSVLWYKGCKLIQDGEKYEFVGNDALQVNNVSPSDAGFYTCHLNFNLSGTMGHIARTIDLQVKDESYQKPLMSQPDNKSVSATYGAPFSKICRVCVPGKAYDTVDVYWVWQKADKSEGFISSNISYRVHQARIKILGNEEEEAGEIERPLNFAEVTEEDFKYTYICMVSSDQELVTGNFTLQRSAPNLCTPLVLVFVGLVLLLGMGAIAYRRLKIDATLWCRASFPSLYPKPGADGKDYDAYVVYPGMCDTASCGQSQPETFVLHTLPHVLEQCCGYKLFIFGRDSLPGEAMADSIRENITRSSRLLLLYTPSAFSAQGREAGVAWDDGALLLAQQTGLHCALVEETLPVLLLELEEVTDCSAFPESLLHLRRKQGAVQWWRVGGAGPQRLCPSSRFWKLFFTNANMKRTSTHTRDMAGQFLCTFLVGLCLASSAQGKGEQRAIARYHAAAGQFFQLHHGIAPRNLGENVTLTWSRGAKKHLEWRSETSIRIINGSLLFLPVEFSDSGYYTWNSSDVKGAWRGEEVFLSVVRGVCPHHSDVIPVQKGTSCKLHCGLERIFALDKSREISWLKDCNPMNYSENIFRISKVNDTDGGNYTCLINFTFEGKKFNTSRTIQLRVEDDPASLDPKVNWPRNSTIKVKPGVKAELDCKVFMGKNKDIVGETRVYWLVNHSHIELCKNKDLLNTTHEDSADGAGVHRLLRLAIAQVQPEFFHVPFQCVISNSVGQDTGVVWLIPDDTDYHLLIFLCAAVPLIVAMAILYRCFKVDVVLAYRSFCPLISNQRKLDGKLHDAYVSCLHSEALCSSQLENFCLQVLPEVLEHRYGYSLFIRGRDNLPGEAAQNVISEAIRKSRRLIIVVSAQNKSALGPEDQALQGQDTDRDVEGGQADFEQQIGLYDAL</sequence>
<keyword evidence="9" id="KW-1133">Transmembrane helix</keyword>
<evidence type="ECO:0000256" key="3">
    <source>
        <dbReference type="ARBA" id="ARBA00022737"/>
    </source>
</evidence>
<feature type="signal peptide" evidence="10">
    <location>
        <begin position="1"/>
        <end position="23"/>
    </location>
</feature>
<dbReference type="SUPFAM" id="SSF52200">
    <property type="entry name" value="Toll/Interleukin receptor TIR domain"/>
    <property type="match status" value="2"/>
</dbReference>
<dbReference type="PRINTS" id="PR01537">
    <property type="entry name" value="INTRLKN1R1F"/>
</dbReference>
<dbReference type="SMART" id="SM00255">
    <property type="entry name" value="TIR"/>
    <property type="match status" value="1"/>
</dbReference>
<evidence type="ECO:0000256" key="4">
    <source>
        <dbReference type="ARBA" id="ARBA00022801"/>
    </source>
</evidence>
<evidence type="ECO:0000313" key="13">
    <source>
        <dbReference type="EMBL" id="KAJ8283136.1"/>
    </source>
</evidence>
<evidence type="ECO:0000256" key="1">
    <source>
        <dbReference type="ARBA" id="ARBA00009752"/>
    </source>
</evidence>
<dbReference type="SMART" id="SM00409">
    <property type="entry name" value="IG"/>
    <property type="match status" value="6"/>
</dbReference>
<dbReference type="PANTHER" id="PTHR11890">
    <property type="entry name" value="INTERLEUKIN-1 RECEPTOR FAMILY MEMBER"/>
    <property type="match status" value="1"/>
</dbReference>
<evidence type="ECO:0000256" key="5">
    <source>
        <dbReference type="ARBA" id="ARBA00023027"/>
    </source>
</evidence>
<evidence type="ECO:0000256" key="2">
    <source>
        <dbReference type="ARBA" id="ARBA00022729"/>
    </source>
</evidence>
<keyword evidence="3" id="KW-0677">Repeat</keyword>
<dbReference type="InterPro" id="IPR036179">
    <property type="entry name" value="Ig-like_dom_sf"/>
</dbReference>
<dbReference type="PROSITE" id="PS50104">
    <property type="entry name" value="TIR"/>
    <property type="match status" value="2"/>
</dbReference>
<evidence type="ECO:0000256" key="10">
    <source>
        <dbReference type="SAM" id="SignalP"/>
    </source>
</evidence>
<dbReference type="Proteomes" id="UP001152803">
    <property type="component" value="Unassembled WGS sequence"/>
</dbReference>
<dbReference type="Pfam" id="PF01582">
    <property type="entry name" value="TIR"/>
    <property type="match status" value="2"/>
</dbReference>
<comment type="similarity">
    <text evidence="1">Belongs to the interleukin-1 receptor family.</text>
</comment>
<accession>A0A9Q1DWM1</accession>
<evidence type="ECO:0000256" key="9">
    <source>
        <dbReference type="SAM" id="Phobius"/>
    </source>
</evidence>
<dbReference type="FunFam" id="2.60.40.10:FF:000188">
    <property type="entry name" value="Interleukin-1 receptor accessory protein-like 1"/>
    <property type="match status" value="1"/>
</dbReference>
<keyword evidence="6" id="KW-1015">Disulfide bond</keyword>
<keyword evidence="2 10" id="KW-0732">Signal</keyword>
<feature type="non-terminal residue" evidence="13">
    <location>
        <position position="1058"/>
    </location>
</feature>
<keyword evidence="8" id="KW-0393">Immunoglobulin domain</keyword>
<dbReference type="InterPro" id="IPR035897">
    <property type="entry name" value="Toll_tir_struct_dom_sf"/>
</dbReference>
<keyword evidence="14" id="KW-1185">Reference proteome</keyword>
<dbReference type="PROSITE" id="PS50835">
    <property type="entry name" value="IG_LIKE"/>
    <property type="match status" value="3"/>
</dbReference>
<feature type="domain" description="TIR" evidence="11">
    <location>
        <begin position="395"/>
        <end position="563"/>
    </location>
</feature>
<evidence type="ECO:0000313" key="14">
    <source>
        <dbReference type="Proteomes" id="UP001152803"/>
    </source>
</evidence>
<dbReference type="AlphaFoldDB" id="A0A9Q1DWM1"/>
<feature type="domain" description="Ig-like" evidence="12">
    <location>
        <begin position="694"/>
        <end position="775"/>
    </location>
</feature>
<dbReference type="GO" id="GO:0004908">
    <property type="term" value="F:interleukin-1 receptor activity"/>
    <property type="evidence" value="ECO:0007669"/>
    <property type="project" value="InterPro"/>
</dbReference>
<feature type="transmembrane region" description="Helical" evidence="9">
    <location>
        <begin position="900"/>
        <end position="923"/>
    </location>
</feature>
<feature type="domain" description="Ig-like" evidence="12">
    <location>
        <begin position="123"/>
        <end position="217"/>
    </location>
</feature>
<dbReference type="Gene3D" id="3.40.50.10140">
    <property type="entry name" value="Toll/interleukin-1 receptor homology (TIR) domain"/>
    <property type="match status" value="2"/>
</dbReference>
<feature type="transmembrane region" description="Helical" evidence="9">
    <location>
        <begin position="350"/>
        <end position="368"/>
    </location>
</feature>
<dbReference type="InterPro" id="IPR013783">
    <property type="entry name" value="Ig-like_fold"/>
</dbReference>
<gene>
    <name evidence="13" type="ORF">COCON_G00056550</name>
</gene>
<keyword evidence="7" id="KW-0325">Glycoprotein</keyword>
<name>A0A9Q1DWM1_CONCO</name>
<feature type="domain" description="TIR" evidence="11">
    <location>
        <begin position="947"/>
        <end position="1058"/>
    </location>
</feature>
<keyword evidence="9" id="KW-0472">Membrane</keyword>
<proteinExistence type="inferred from homology"/>
<evidence type="ECO:0000256" key="6">
    <source>
        <dbReference type="ARBA" id="ARBA00023157"/>
    </source>
</evidence>
<feature type="domain" description="Ig-like" evidence="12">
    <location>
        <begin position="43"/>
        <end position="114"/>
    </location>
</feature>
<dbReference type="InterPro" id="IPR000157">
    <property type="entry name" value="TIR_dom"/>
</dbReference>
<dbReference type="Gene3D" id="2.60.40.10">
    <property type="entry name" value="Immunoglobulins"/>
    <property type="match status" value="5"/>
</dbReference>
<dbReference type="InterPro" id="IPR007110">
    <property type="entry name" value="Ig-like_dom"/>
</dbReference>
<protein>
    <submittedName>
        <fullName evidence="13">Uncharacterized protein</fullName>
    </submittedName>
</protein>
<evidence type="ECO:0000256" key="8">
    <source>
        <dbReference type="ARBA" id="ARBA00023319"/>
    </source>
</evidence>
<evidence type="ECO:0000256" key="7">
    <source>
        <dbReference type="ARBA" id="ARBA00023180"/>
    </source>
</evidence>